<evidence type="ECO:0000313" key="2">
    <source>
        <dbReference type="Proteomes" id="UP001497700"/>
    </source>
</evidence>
<protein>
    <submittedName>
        <fullName evidence="1">Ankyrin</fullName>
    </submittedName>
</protein>
<gene>
    <name evidence="1" type="ORF">F4820DRAFT_406371</name>
</gene>
<name>A0ACB9ZE62_9PEZI</name>
<dbReference type="Proteomes" id="UP001497700">
    <property type="component" value="Unassembled WGS sequence"/>
</dbReference>
<keyword evidence="2" id="KW-1185">Reference proteome</keyword>
<accession>A0ACB9ZE62</accession>
<dbReference type="EMBL" id="MU393429">
    <property type="protein sequence ID" value="KAI4869636.1"/>
    <property type="molecule type" value="Genomic_DNA"/>
</dbReference>
<reference evidence="1 2" key="1">
    <citation type="journal article" date="2022" name="New Phytol.">
        <title>Ecological generalism drives hyperdiversity of secondary metabolite gene clusters in xylarialean endophytes.</title>
        <authorList>
            <person name="Franco M.E.E."/>
            <person name="Wisecaver J.H."/>
            <person name="Arnold A.E."/>
            <person name="Ju Y.M."/>
            <person name="Slot J.C."/>
            <person name="Ahrendt S."/>
            <person name="Moore L.P."/>
            <person name="Eastman K.E."/>
            <person name="Scott K."/>
            <person name="Konkel Z."/>
            <person name="Mondo S.J."/>
            <person name="Kuo A."/>
            <person name="Hayes R.D."/>
            <person name="Haridas S."/>
            <person name="Andreopoulos B."/>
            <person name="Riley R."/>
            <person name="LaButti K."/>
            <person name="Pangilinan J."/>
            <person name="Lipzen A."/>
            <person name="Amirebrahimi M."/>
            <person name="Yan J."/>
            <person name="Adam C."/>
            <person name="Keymanesh K."/>
            <person name="Ng V."/>
            <person name="Louie K."/>
            <person name="Northen T."/>
            <person name="Drula E."/>
            <person name="Henrissat B."/>
            <person name="Hsieh H.M."/>
            <person name="Youens-Clark K."/>
            <person name="Lutzoni F."/>
            <person name="Miadlikowska J."/>
            <person name="Eastwood D.C."/>
            <person name="Hamelin R.C."/>
            <person name="Grigoriev I.V."/>
            <person name="U'Ren J.M."/>
        </authorList>
    </citation>
    <scope>NUCLEOTIDE SEQUENCE [LARGE SCALE GENOMIC DNA]</scope>
    <source>
        <strain evidence="1 2">CBS 119005</strain>
    </source>
</reference>
<proteinExistence type="predicted"/>
<organism evidence="1 2">
    <name type="scientific">Hypoxylon rubiginosum</name>
    <dbReference type="NCBI Taxonomy" id="110542"/>
    <lineage>
        <taxon>Eukaryota</taxon>
        <taxon>Fungi</taxon>
        <taxon>Dikarya</taxon>
        <taxon>Ascomycota</taxon>
        <taxon>Pezizomycotina</taxon>
        <taxon>Sordariomycetes</taxon>
        <taxon>Xylariomycetidae</taxon>
        <taxon>Xylariales</taxon>
        <taxon>Hypoxylaceae</taxon>
        <taxon>Hypoxylon</taxon>
    </lineage>
</organism>
<sequence length="750" mass="84975">MAAALDNLPTELLLLIASFCNCSRGYPSLYTSPHPYLRSLTLVSRRLHVVFDRMLWELDQNTGAVFWAVCRNRIDVLEKAFKYELPLGSAERPSPIHEAAMINNSTTISWLLDHGVPVDGHAEEVLTSQSPDRDFVDVKFSPLYTALRAKKQTAAITLLSRNARYRFKGDRPFHFEVFIQSALHFAAYNDLHEVVKYLVETKGADVDEIIEFEFGTSLLPRTPLQMATRSHRGDHTIRTLLSLGADINAELRSDLCPPLTLAIQEANFYLAQLLLRFGAKVNPTNKDALSPLMACIRYYSPFRTSSPYFEGIFRSIIKKGADLDQPYNGDTPLTAAIGHRFPTLLFYRLLKAGADVHKPRERDGQTPIELIRSSISAGNDLSGMACLLAAAGARLDTPDPNGRDFFHHFITNCEYFHPVIMGTACDDDSNFSKYIRLAERHNTHTGTEFLDELLEDCLDNQELDKVTTLIRHGATSPKAKELAFRWAQQTVGTHSELDRDHDQVLINCLDLGLDNYQLESLFLDALYGVNIKHCHIIIARGVLSFKNASRPFWLHIAAAGGWTLLVRRLHKHGMDINELDEKLGTPLMRALEAGHTEVVRVLIELGADPFHPRPYETCRRGHNPSTEIISPFELALRRNYMRFVRRWWLDSEPEDRPTEEFHIPCVLARGPRSRSYMESLRRLADEDPTDIQDGEDQEYDIKEEESEKLSKLHDALAFIKNGGLGPCQSDQEFFMESGDEGNDRQLLEAS</sequence>
<evidence type="ECO:0000313" key="1">
    <source>
        <dbReference type="EMBL" id="KAI4869636.1"/>
    </source>
</evidence>
<comment type="caution">
    <text evidence="1">The sequence shown here is derived from an EMBL/GenBank/DDBJ whole genome shotgun (WGS) entry which is preliminary data.</text>
</comment>